<dbReference type="InterPro" id="IPR000114">
    <property type="entry name" value="Ribosomal_uL16_bact-type"/>
</dbReference>
<dbReference type="GO" id="GO:0005663">
    <property type="term" value="C:DNA replication factor C complex"/>
    <property type="evidence" value="ECO:0007669"/>
    <property type="project" value="TreeGrafter"/>
</dbReference>
<organism evidence="11 12">
    <name type="scientific">Cytospora mali</name>
    <name type="common">Apple Valsa canker fungus</name>
    <name type="synonym">Valsa mali</name>
    <dbReference type="NCBI Taxonomy" id="578113"/>
    <lineage>
        <taxon>Eukaryota</taxon>
        <taxon>Fungi</taxon>
        <taxon>Dikarya</taxon>
        <taxon>Ascomycota</taxon>
        <taxon>Pezizomycotina</taxon>
        <taxon>Sordariomycetes</taxon>
        <taxon>Sordariomycetidae</taxon>
        <taxon>Diaporthales</taxon>
        <taxon>Cytosporaceae</taxon>
        <taxon>Cytospora</taxon>
    </lineage>
</organism>
<comment type="subcellular location">
    <subcellularLocation>
        <location evidence="1">Nucleus</location>
    </subcellularLocation>
</comment>
<dbReference type="FunFam" id="1.10.8.60:FF:000030">
    <property type="entry name" value="replication factor C subunit 3"/>
    <property type="match status" value="1"/>
</dbReference>
<dbReference type="EMBL" id="CM003108">
    <property type="protein sequence ID" value="KUI73726.1"/>
    <property type="molecule type" value="Genomic_DNA"/>
</dbReference>
<comment type="similarity">
    <text evidence="2">Belongs to the activator 1 small subunits family.</text>
</comment>
<dbReference type="Gene3D" id="1.10.8.60">
    <property type="match status" value="1"/>
</dbReference>
<dbReference type="AlphaFoldDB" id="A0A194WBC9"/>
<dbReference type="InterPro" id="IPR027417">
    <property type="entry name" value="P-loop_NTPase"/>
</dbReference>
<dbReference type="Proteomes" id="UP000078559">
    <property type="component" value="Chromosome 11"/>
</dbReference>
<keyword evidence="12" id="KW-1185">Reference proteome</keyword>
<dbReference type="CDD" id="cd01433">
    <property type="entry name" value="Ribosomal_L16_L10e"/>
    <property type="match status" value="1"/>
</dbReference>
<dbReference type="Pfam" id="PF22534">
    <property type="entry name" value="RFC_C"/>
    <property type="match status" value="1"/>
</dbReference>
<dbReference type="Gene3D" id="3.90.1170.10">
    <property type="entry name" value="Ribosomal protein L10e/L16"/>
    <property type="match status" value="1"/>
</dbReference>
<reference evidence="11" key="1">
    <citation type="submission" date="2014-12" db="EMBL/GenBank/DDBJ databases">
        <title>Genome Sequence of Valsa Canker Pathogens Uncovers a Specific Adaption of Colonization on Woody Bark.</title>
        <authorList>
            <person name="Yin Z."/>
            <person name="Liu H."/>
            <person name="Gao X."/>
            <person name="Li Z."/>
            <person name="Song N."/>
            <person name="Ke X."/>
            <person name="Dai Q."/>
            <person name="Wu Y."/>
            <person name="Sun Y."/>
            <person name="Xu J.-R."/>
            <person name="Kang Z.K."/>
            <person name="Wang L."/>
            <person name="Huang L."/>
        </authorList>
    </citation>
    <scope>NUCLEOTIDE SEQUENCE [LARGE SCALE GENOMIC DNA]</scope>
    <source>
        <strain evidence="11">03-8</strain>
    </source>
</reference>
<evidence type="ECO:0000259" key="10">
    <source>
        <dbReference type="SMART" id="SM00382"/>
    </source>
</evidence>
<evidence type="ECO:0000313" key="12">
    <source>
        <dbReference type="Proteomes" id="UP000078559"/>
    </source>
</evidence>
<dbReference type="PROSITE" id="PS00701">
    <property type="entry name" value="RIBOSOMAL_L16_2"/>
    <property type="match status" value="1"/>
</dbReference>
<dbReference type="InterPro" id="IPR008921">
    <property type="entry name" value="DNA_pol3_clamp-load_cplx_C"/>
</dbReference>
<dbReference type="InterPro" id="IPR050238">
    <property type="entry name" value="DNA_Rep/Repair_Clamp_Loader"/>
</dbReference>
<dbReference type="SUPFAM" id="SSF48019">
    <property type="entry name" value="post-AAA+ oligomerization domain-like"/>
    <property type="match status" value="1"/>
</dbReference>
<protein>
    <recommendedName>
        <fullName evidence="8">Replication factor C subunit 5</fullName>
    </recommendedName>
</protein>
<dbReference type="GO" id="GO:0006412">
    <property type="term" value="P:translation"/>
    <property type="evidence" value="ECO:0007669"/>
    <property type="project" value="InterPro"/>
</dbReference>
<dbReference type="FunFam" id="1.20.272.10:FF:000002">
    <property type="entry name" value="Replication factor C subunit 3"/>
    <property type="match status" value="1"/>
</dbReference>
<evidence type="ECO:0000256" key="1">
    <source>
        <dbReference type="ARBA" id="ARBA00004123"/>
    </source>
</evidence>
<keyword evidence="5" id="KW-0689">Ribosomal protein</keyword>
<dbReference type="GO" id="GO:0006271">
    <property type="term" value="P:DNA strand elongation involved in DNA replication"/>
    <property type="evidence" value="ECO:0007669"/>
    <property type="project" value="UniProtKB-ARBA"/>
</dbReference>
<sequence>MNRQAPSLLSALKGLRISPATPLQSLTVAKTASLAANARTFTSTATQLGSWLEPFIDRTKKMQKGRPRVATGGSIKGTTVMIGDYGLRMIDHHRTISAQQLKLAEATIKQRLRGQRYRLYMRVNCNVGVYISGNEVRMGKGKGSFDHWASRVAVNRVLFELRGALHEQVARDAFRLAGNKLPGQYEFIKKGEPPVVGITKLDGVSLEDLKRPRKQVPTAQAPAVTPAVTTTPSSMPPTSPHRPRSLDQLTYHPELSDRLKSLAQSGDFPHLLVYGPSGAGKKTRIVATLKELYGPGVEKIKIDARVFQTSSNRKLEFNIVASVYHLEITPSDVGNYDRVVVQDLLKEVAQTQQVDQAARQRFKVVVINEADHLTRDAQAALRRTMEKYSPNLRLILLANSTANIIAPIRSRTLLVRVAAPTHAEICDVLALSAKKEGWPAVKGLHQRIAEESGRNLRRALLMYEAVHAQNEKITDSTPIPPPDWEALIQQVAREIMEEHTPARVLVVRAKLYDLLTHCIPATTILKTLTFKLLPLIDDALKADVIKWSAFYEHRIKTGTKVIFHLEAFVVKFMRILEMYLMSMEF</sequence>
<feature type="compositionally biased region" description="Low complexity" evidence="9">
    <location>
        <begin position="216"/>
        <end position="233"/>
    </location>
</feature>
<name>A0A194WBC9_CYTMA</name>
<dbReference type="FunFam" id="3.90.1170.10:FF:000003">
    <property type="entry name" value="54S ribosomal protein L16, mitochondrial"/>
    <property type="match status" value="1"/>
</dbReference>
<dbReference type="InterPro" id="IPR003593">
    <property type="entry name" value="AAA+_ATPase"/>
</dbReference>
<evidence type="ECO:0000256" key="7">
    <source>
        <dbReference type="ARBA" id="ARBA00023274"/>
    </source>
</evidence>
<dbReference type="Pfam" id="PF13177">
    <property type="entry name" value="DNA_pol3_delta2"/>
    <property type="match status" value="1"/>
</dbReference>
<dbReference type="GO" id="GO:1990904">
    <property type="term" value="C:ribonucleoprotein complex"/>
    <property type="evidence" value="ECO:0007669"/>
    <property type="project" value="UniProtKB-KW"/>
</dbReference>
<dbReference type="GO" id="GO:0031390">
    <property type="term" value="C:Ctf18 RFC-like complex"/>
    <property type="evidence" value="ECO:0007669"/>
    <property type="project" value="TreeGrafter"/>
</dbReference>
<dbReference type="GO" id="GO:0003735">
    <property type="term" value="F:structural constituent of ribosome"/>
    <property type="evidence" value="ECO:0007669"/>
    <property type="project" value="InterPro"/>
</dbReference>
<dbReference type="Gene3D" id="1.20.272.10">
    <property type="match status" value="1"/>
</dbReference>
<keyword evidence="7" id="KW-0687">Ribonucleoprotein</keyword>
<dbReference type="InterPro" id="IPR016180">
    <property type="entry name" value="Ribosomal_uL16_dom"/>
</dbReference>
<keyword evidence="4" id="KW-0235">DNA replication</keyword>
<evidence type="ECO:0000256" key="4">
    <source>
        <dbReference type="ARBA" id="ARBA00022705"/>
    </source>
</evidence>
<dbReference type="GO" id="GO:0031391">
    <property type="term" value="C:Elg1 RFC-like complex"/>
    <property type="evidence" value="ECO:0007669"/>
    <property type="project" value="TreeGrafter"/>
</dbReference>
<dbReference type="GO" id="GO:0005840">
    <property type="term" value="C:ribosome"/>
    <property type="evidence" value="ECO:0007669"/>
    <property type="project" value="UniProtKB-KW"/>
</dbReference>
<dbReference type="Gene3D" id="3.40.50.300">
    <property type="entry name" value="P-loop containing nucleotide triphosphate hydrolases"/>
    <property type="match status" value="1"/>
</dbReference>
<evidence type="ECO:0000256" key="2">
    <source>
        <dbReference type="ARBA" id="ARBA00005378"/>
    </source>
</evidence>
<accession>A0A194WBC9</accession>
<dbReference type="Pfam" id="PF21960">
    <property type="entry name" value="RCF1-5-like_lid"/>
    <property type="match status" value="1"/>
</dbReference>
<dbReference type="SUPFAM" id="SSF54686">
    <property type="entry name" value="Ribosomal protein L16p/L10e"/>
    <property type="match status" value="1"/>
</dbReference>
<evidence type="ECO:0000313" key="11">
    <source>
        <dbReference type="EMBL" id="KUI73726.1"/>
    </source>
</evidence>
<dbReference type="PRINTS" id="PR00060">
    <property type="entry name" value="RIBOSOMALL16"/>
</dbReference>
<feature type="domain" description="AAA+ ATPase" evidence="10">
    <location>
        <begin position="267"/>
        <end position="418"/>
    </location>
</feature>
<dbReference type="SMART" id="SM00382">
    <property type="entry name" value="AAA"/>
    <property type="match status" value="1"/>
</dbReference>
<dbReference type="FunFam" id="3.40.50.300:FF:000136">
    <property type="entry name" value="Replication factor C subunit 5"/>
    <property type="match status" value="1"/>
</dbReference>
<dbReference type="OrthoDB" id="761538at2759"/>
<dbReference type="PANTHER" id="PTHR11669:SF1">
    <property type="entry name" value="REPLICATION FACTOR C SUBUNIT 3"/>
    <property type="match status" value="1"/>
</dbReference>
<proteinExistence type="inferred from homology"/>
<gene>
    <name evidence="11" type="ORF">VM1G_09327</name>
</gene>
<dbReference type="GO" id="GO:0003689">
    <property type="term" value="F:DNA clamp loader activity"/>
    <property type="evidence" value="ECO:0007669"/>
    <property type="project" value="TreeGrafter"/>
</dbReference>
<dbReference type="InterPro" id="IPR020798">
    <property type="entry name" value="Ribosomal_uL16_CS"/>
</dbReference>
<dbReference type="CDD" id="cd00009">
    <property type="entry name" value="AAA"/>
    <property type="match status" value="1"/>
</dbReference>
<evidence type="ECO:0000256" key="9">
    <source>
        <dbReference type="SAM" id="MobiDB-lite"/>
    </source>
</evidence>
<dbReference type="GO" id="GO:0019843">
    <property type="term" value="F:rRNA binding"/>
    <property type="evidence" value="ECO:0007669"/>
    <property type="project" value="InterPro"/>
</dbReference>
<evidence type="ECO:0000256" key="8">
    <source>
        <dbReference type="ARBA" id="ARBA00070185"/>
    </source>
</evidence>
<dbReference type="InterPro" id="IPR036920">
    <property type="entry name" value="Ribosomal_uL16_sf"/>
</dbReference>
<evidence type="ECO:0000256" key="5">
    <source>
        <dbReference type="ARBA" id="ARBA00022980"/>
    </source>
</evidence>
<dbReference type="SUPFAM" id="SSF52540">
    <property type="entry name" value="P-loop containing nucleoside triphosphate hydrolases"/>
    <property type="match status" value="1"/>
</dbReference>
<dbReference type="GO" id="GO:0031389">
    <property type="term" value="C:Rad17 RFC-like complex"/>
    <property type="evidence" value="ECO:0007669"/>
    <property type="project" value="TreeGrafter"/>
</dbReference>
<feature type="region of interest" description="Disordered" evidence="9">
    <location>
        <begin position="211"/>
        <end position="245"/>
    </location>
</feature>
<evidence type="ECO:0000256" key="6">
    <source>
        <dbReference type="ARBA" id="ARBA00023242"/>
    </source>
</evidence>
<comment type="similarity">
    <text evidence="3">Belongs to the universal ribosomal protein uL16 family.</text>
</comment>
<dbReference type="InterPro" id="IPR047873">
    <property type="entry name" value="Ribosomal_uL16"/>
</dbReference>
<keyword evidence="6" id="KW-0539">Nucleus</keyword>
<dbReference type="SMR" id="A0A194WBC9"/>
<dbReference type="Pfam" id="PF00252">
    <property type="entry name" value="Ribosomal_L16"/>
    <property type="match status" value="1"/>
</dbReference>
<dbReference type="GO" id="GO:0006281">
    <property type="term" value="P:DNA repair"/>
    <property type="evidence" value="ECO:0007669"/>
    <property type="project" value="UniProtKB-ARBA"/>
</dbReference>
<dbReference type="NCBIfam" id="TIGR01164">
    <property type="entry name" value="rplP_bact"/>
    <property type="match status" value="1"/>
</dbReference>
<evidence type="ECO:0000256" key="3">
    <source>
        <dbReference type="ARBA" id="ARBA00008931"/>
    </source>
</evidence>
<dbReference type="PANTHER" id="PTHR11669">
    <property type="entry name" value="REPLICATION FACTOR C / DNA POLYMERASE III GAMMA-TAU SUBUNIT"/>
    <property type="match status" value="1"/>
</dbReference>
<dbReference type="GO" id="GO:0003677">
    <property type="term" value="F:DNA binding"/>
    <property type="evidence" value="ECO:0007669"/>
    <property type="project" value="InterPro"/>
</dbReference>